<organism evidence="1 2">
    <name type="scientific">Flemingia macrophylla</name>
    <dbReference type="NCBI Taxonomy" id="520843"/>
    <lineage>
        <taxon>Eukaryota</taxon>
        <taxon>Viridiplantae</taxon>
        <taxon>Streptophyta</taxon>
        <taxon>Embryophyta</taxon>
        <taxon>Tracheophyta</taxon>
        <taxon>Spermatophyta</taxon>
        <taxon>Magnoliopsida</taxon>
        <taxon>eudicotyledons</taxon>
        <taxon>Gunneridae</taxon>
        <taxon>Pentapetalae</taxon>
        <taxon>rosids</taxon>
        <taxon>fabids</taxon>
        <taxon>Fabales</taxon>
        <taxon>Fabaceae</taxon>
        <taxon>Papilionoideae</taxon>
        <taxon>50 kb inversion clade</taxon>
        <taxon>NPAAA clade</taxon>
        <taxon>indigoferoid/millettioid clade</taxon>
        <taxon>Phaseoleae</taxon>
        <taxon>Flemingia</taxon>
    </lineage>
</organism>
<name>A0ABD1NCZ3_9FABA</name>
<sequence length="135" mass="15328">MAVNCTSSVHIPIQIYGSFLRHRNTEFMSKRSFAPLKRASVLRITACIKNKVYEDLSQGIVCYQDENGEITCEGYDEGPCFQRIPEHTKHPRDAQITNLLLRQSWLQIVKGENSNDAVQGSLQEDLNCNGFNSFC</sequence>
<dbReference type="EMBL" id="JBGMDY010000002">
    <property type="protein sequence ID" value="KAL2345985.1"/>
    <property type="molecule type" value="Genomic_DNA"/>
</dbReference>
<dbReference type="Proteomes" id="UP001603857">
    <property type="component" value="Unassembled WGS sequence"/>
</dbReference>
<evidence type="ECO:0000313" key="1">
    <source>
        <dbReference type="EMBL" id="KAL2345985.1"/>
    </source>
</evidence>
<reference evidence="1 2" key="1">
    <citation type="submission" date="2024-08" db="EMBL/GenBank/DDBJ databases">
        <title>Insights into the chromosomal genome structure of Flemingia macrophylla.</title>
        <authorList>
            <person name="Ding Y."/>
            <person name="Zhao Y."/>
            <person name="Bi W."/>
            <person name="Wu M."/>
            <person name="Zhao G."/>
            <person name="Gong Y."/>
            <person name="Li W."/>
            <person name="Zhang P."/>
        </authorList>
    </citation>
    <scope>NUCLEOTIDE SEQUENCE [LARGE SCALE GENOMIC DNA]</scope>
    <source>
        <strain evidence="1">DYQJB</strain>
        <tissue evidence="1">Leaf</tissue>
    </source>
</reference>
<dbReference type="AlphaFoldDB" id="A0ABD1NCZ3"/>
<proteinExistence type="predicted"/>
<comment type="caution">
    <text evidence="1">The sequence shown here is derived from an EMBL/GenBank/DDBJ whole genome shotgun (WGS) entry which is preliminary data.</text>
</comment>
<dbReference type="PANTHER" id="PTHR34206">
    <property type="entry name" value="OS06G0193300 PROTEIN"/>
    <property type="match status" value="1"/>
</dbReference>
<protein>
    <submittedName>
        <fullName evidence="1">Uncharacterized protein</fullName>
    </submittedName>
</protein>
<accession>A0ABD1NCZ3</accession>
<evidence type="ECO:0000313" key="2">
    <source>
        <dbReference type="Proteomes" id="UP001603857"/>
    </source>
</evidence>
<dbReference type="PANTHER" id="PTHR34206:SF1">
    <property type="entry name" value="OS10G0390701 PROTEIN"/>
    <property type="match status" value="1"/>
</dbReference>
<keyword evidence="2" id="KW-1185">Reference proteome</keyword>
<gene>
    <name evidence="1" type="ORF">Fmac_007270</name>
</gene>